<feature type="region of interest" description="Disordered" evidence="1">
    <location>
        <begin position="404"/>
        <end position="464"/>
    </location>
</feature>
<accession>A0AAJ7T144</accession>
<evidence type="ECO:0000256" key="1">
    <source>
        <dbReference type="SAM" id="MobiDB-lite"/>
    </source>
</evidence>
<gene>
    <name evidence="3" type="primary">LOC116941465</name>
</gene>
<feature type="compositionally biased region" description="Pro residues" evidence="1">
    <location>
        <begin position="439"/>
        <end position="452"/>
    </location>
</feature>
<evidence type="ECO:0000313" key="3">
    <source>
        <dbReference type="RefSeq" id="XP_032808470.1"/>
    </source>
</evidence>
<feature type="compositionally biased region" description="Basic and acidic residues" evidence="1">
    <location>
        <begin position="552"/>
        <end position="584"/>
    </location>
</feature>
<feature type="compositionally biased region" description="Basic residues" evidence="1">
    <location>
        <begin position="1535"/>
        <end position="1559"/>
    </location>
</feature>
<organism evidence="2 3">
    <name type="scientific">Petromyzon marinus</name>
    <name type="common">Sea lamprey</name>
    <dbReference type="NCBI Taxonomy" id="7757"/>
    <lineage>
        <taxon>Eukaryota</taxon>
        <taxon>Metazoa</taxon>
        <taxon>Chordata</taxon>
        <taxon>Craniata</taxon>
        <taxon>Vertebrata</taxon>
        <taxon>Cyclostomata</taxon>
        <taxon>Hyperoartia</taxon>
        <taxon>Petromyzontiformes</taxon>
        <taxon>Petromyzontidae</taxon>
        <taxon>Petromyzon</taxon>
    </lineage>
</organism>
<feature type="compositionally biased region" description="Low complexity" evidence="1">
    <location>
        <begin position="1291"/>
        <end position="1301"/>
    </location>
</feature>
<feature type="compositionally biased region" description="Basic and acidic residues" evidence="1">
    <location>
        <begin position="1311"/>
        <end position="1327"/>
    </location>
</feature>
<feature type="compositionally biased region" description="Polar residues" evidence="1">
    <location>
        <begin position="741"/>
        <end position="752"/>
    </location>
</feature>
<feature type="region of interest" description="Disordered" evidence="1">
    <location>
        <begin position="1018"/>
        <end position="1047"/>
    </location>
</feature>
<feature type="compositionally biased region" description="Basic and acidic residues" evidence="1">
    <location>
        <begin position="1214"/>
        <end position="1226"/>
    </location>
</feature>
<feature type="region of interest" description="Disordered" evidence="1">
    <location>
        <begin position="1535"/>
        <end position="1583"/>
    </location>
</feature>
<sequence>MLLQRAYDVQAARIRDAQDLHEDPDGATERPDGGQHPGRLHAVLSRLRTARHHGLKVRGPEGPARDPNANGGNGGIGGGSCCRGQRAALAPVRQQQQQLQQLLLRHRSPTLPLALPVLASRQTAAPQSPMNADFQSQPHSQSQLQPYPQLDSQPQLPLHAHAQVQCQHVGPSPMQPSPQLHFHTQQQQQQQQQQLQQPHHPHARLLPRPQLPATAPAISSGARWPFLTHSPDAAAAASVSSHGGASEPSYGAPSCWRRAAGTSVDGQRGRPDAIARTRVSSNAACEMRRQAEAEWAGCAGREPSAVPPAAVPPAAAITLNLADGAGVDPATRAPWAVVPRTSAAATAVVQTPCEGPPWGSRGAVRPEGRPPVGPSLPAPHRCSQVGYQPISIVDLTKENGSSYHDQLATFPNTSSLSSSSSSTAATPTPCRQGLQLPPLLTPRLPPSVPDPASPKEGGLLESPTKHDRLLDEVRGFVRAAAAQGDESSALRLRRYEREVLRATRDGRADRSPPSTPLPQGGGQQERLRHGRRGGSPPDRRGGETRPQAAAARRQDALRGADDRSRSRSPERARETLRDDPEHFAKCRRRERRLDGQDESQPRHDCVQDHHQDLDFHQDEFQACLDRQQVITWDAYQDGRQDRCHPTDENAFQQARTDGGAVCREVTVSGAAISKRIDPDSDGMLGGSQASELSNDQHAGNFHAAGPFVEPTAEENVTAESCVSRPVNVTTVATSEGAADADQTTEAQRSGAENSPAGGREHRRRIGDDGDDDDDNGRPQPSGPAIDRPGAHATVKRSFSYPVTERDVQTECDIVFVSEMLAEEEARWSGATQGPAARRTARKSTRGHVSNEEFWELQTRRLTATDWKPAARQTRPHGSVATAADAAVSEQLRIQGDVVAKFGHMHTKMTAPHFSKKCLVTLTRNIDSLVSRGRSSTVVEGCTTTKSAWKLRSKGGPGKIPSVVEKLKRRGSPSRLPSRHRLVVALWDPTKGPDVESMAPRNASLKEWMGLQFTRVKSEHDDGWSSGSAEATRKPHAVQPADDDDGCGDVKPPLLLIEQEEMNAMKGASHGLVGNVDEKHANCDPNMGGHAVMKSEICVADCLNELEFDEDDNIVYSDEPPLKQRIKQEPDDREKTPTVPARVLQHASSAGSVPGARESKTSGTARRRAPPAGSRDSELAATGVGVRSRRKRDAPRSGPRDGAARGENSGGGSPSRDRDDDQADGCRRGTGPLEPSVLAEAPAPQHRNSGTAAPSLRLLEHSRAGPDAGRASAPAARDSSAASTGEERGNRRAAAIAGRRAASGTVGAPASKRAEVRRRVQKERADRSRGHRRTACRADASDRSVGPDGTRAAGGETAAAAPASRLVVERPFAASAFGLDAGPGGGRSSPAGGPAWGQRDAGLLRCGQLRGLRPCQLEWVEQQYARLNVGWVAPAPGFAAIPRTDCPRVAMQVARRDEPEARDTSLVRELFGRSVRPEEVRRLFVEESAETAIATYGGVVAEVPTGDERQGGPAGGEGFSGSASVRVICRVGIRSRGKPKKKKKKGVERGARHRKRRRAVARPAKPALKTDRARNPPRWDASRSTLEGRVEALCVDSPDERTNSSPIYVIENSYGIDEVDGYPVEMPDFAYDGEADTSEASAADGAVVGNGAPPSQEPAASPSAGPCHGDSTPQDGGVEPPRDTVDAVPDRDRGSDSGDSATFPSGVCGVPDVAAPRPPVTDDARAPGDGENGFVLEGDISPGVGLGREADEAIPPGAPAFCCTVAERCPSGPPVCDVTTGLGGARVGAGSEAATAETRRHADVADSKPPFHPAVEITWVGNGAGGAANAGADVGTLLPRLDVSARISGAMGTAGPCADIGSPLFWNAVDFISGPLMPTARGGRLDASGDSAFPSEALADGEVPTLDGPEWNELAGAGGRRPLASADRSAFGDGGDNPAGRAAGSGVADGRAPLGARQPPLPAVALAAAGESCIEFPKDYVYMPEGGSLARPDGAESSTMGARSIPYPSLYRVPPSLL</sequence>
<feature type="compositionally biased region" description="Basic and acidic residues" evidence="1">
    <location>
        <begin position="1679"/>
        <end position="1695"/>
    </location>
</feature>
<feature type="region of interest" description="Disordered" evidence="1">
    <location>
        <begin position="1881"/>
        <end position="1950"/>
    </location>
</feature>
<feature type="compositionally biased region" description="Low complexity" evidence="1">
    <location>
        <begin position="1264"/>
        <end position="1282"/>
    </location>
</feature>
<feature type="region of interest" description="Disordered" evidence="1">
    <location>
        <begin position="1635"/>
        <end position="1750"/>
    </location>
</feature>
<dbReference type="Proteomes" id="UP001318040">
    <property type="component" value="Chromosome 11"/>
</dbReference>
<reference evidence="3" key="1">
    <citation type="submission" date="2025-08" db="UniProtKB">
        <authorList>
            <consortium name="RefSeq"/>
        </authorList>
    </citation>
    <scope>IDENTIFICATION</scope>
    <source>
        <tissue evidence="3">Sperm</tissue>
    </source>
</reference>
<feature type="compositionally biased region" description="Basic and acidic residues" evidence="1">
    <location>
        <begin position="1119"/>
        <end position="1135"/>
    </location>
</feature>
<feature type="compositionally biased region" description="Low complexity" evidence="1">
    <location>
        <begin position="135"/>
        <end position="158"/>
    </location>
</feature>
<feature type="compositionally biased region" description="Low complexity" evidence="1">
    <location>
        <begin position="1348"/>
        <end position="1361"/>
    </location>
</feature>
<dbReference type="KEGG" id="pmrn:116941465"/>
<feature type="region of interest" description="Disordered" evidence="1">
    <location>
        <begin position="122"/>
        <end position="207"/>
    </location>
</feature>
<evidence type="ECO:0000313" key="2">
    <source>
        <dbReference type="Proteomes" id="UP001318040"/>
    </source>
</evidence>
<proteinExistence type="predicted"/>
<feature type="compositionally biased region" description="Low complexity" evidence="1">
    <location>
        <begin position="408"/>
        <end position="438"/>
    </location>
</feature>
<feature type="compositionally biased region" description="Basic and acidic residues" evidence="1">
    <location>
        <begin position="501"/>
        <end position="510"/>
    </location>
</feature>
<feature type="compositionally biased region" description="Basic and acidic residues" evidence="1">
    <location>
        <begin position="1193"/>
        <end position="1203"/>
    </location>
</feature>
<feature type="compositionally biased region" description="Basic and acidic residues" evidence="1">
    <location>
        <begin position="14"/>
        <end position="33"/>
    </location>
</feature>
<feature type="region of interest" description="Disordered" evidence="1">
    <location>
        <begin position="14"/>
        <end position="39"/>
    </location>
</feature>
<feature type="compositionally biased region" description="Polar residues" evidence="1">
    <location>
        <begin position="687"/>
        <end position="697"/>
    </location>
</feature>
<name>A0AAJ7T144_PETMA</name>
<keyword evidence="2" id="KW-1185">Reference proteome</keyword>
<feature type="region of interest" description="Disordered" evidence="1">
    <location>
        <begin position="501"/>
        <end position="605"/>
    </location>
</feature>
<feature type="region of interest" description="Disordered" evidence="1">
    <location>
        <begin position="351"/>
        <end position="381"/>
    </location>
</feature>
<feature type="region of interest" description="Disordered" evidence="1">
    <location>
        <begin position="733"/>
        <end position="792"/>
    </location>
</feature>
<protein>
    <submittedName>
        <fullName evidence="3">Uncharacterized protein LOC116941465</fullName>
    </submittedName>
</protein>
<feature type="region of interest" description="Disordered" evidence="1">
    <location>
        <begin position="1112"/>
        <end position="1361"/>
    </location>
</feature>
<feature type="compositionally biased region" description="Polar residues" evidence="1">
    <location>
        <begin position="122"/>
        <end position="134"/>
    </location>
</feature>
<feature type="region of interest" description="Disordered" evidence="1">
    <location>
        <begin position="54"/>
        <end position="77"/>
    </location>
</feature>
<feature type="compositionally biased region" description="Low complexity" evidence="1">
    <location>
        <begin position="178"/>
        <end position="198"/>
    </location>
</feature>
<feature type="compositionally biased region" description="Low complexity" evidence="1">
    <location>
        <begin position="1651"/>
        <end position="1663"/>
    </location>
</feature>
<feature type="compositionally biased region" description="Basic and acidic residues" evidence="1">
    <location>
        <begin position="591"/>
        <end position="605"/>
    </location>
</feature>
<dbReference type="RefSeq" id="XP_032808470.1">
    <property type="nucleotide sequence ID" value="XM_032952579.1"/>
</dbReference>
<feature type="region of interest" description="Disordered" evidence="1">
    <location>
        <begin position="673"/>
        <end position="704"/>
    </location>
</feature>